<name>A0A4R0NGW1_9SPHI</name>
<sequence>MFTFEPGSLEIPNSDKSFDCVVINGIKDVLSSCYLNKYSGKYTLNVVPTEVFDSLLKHSFAELGEFLDSFIFRVTDWEYPCDVDFVCRSFIGMAAGSVYIKIGLESEDWKRPFTINEFAKALAAVLELKASDKTKYQQDDNFVSNGCGVVWSFDPGERLDGIYDDLVAEFTEILKATHYNLLKLDAHSLWSYFRFPDKVKVACTQYLIYFAQFLADLGISAGVEVTGNHAGAVLFKVVPEDRETSLQLVKEALEAYLNAASEDFSDMESGTRDIAVMQLQSNVMHLQSQLMLAKSSMQMKDATIETLQLSNYQYKQILEQKDKEEDVIPGIVTVGKFESNGISVNLGELLKRLKRRFL</sequence>
<protein>
    <submittedName>
        <fullName evidence="1">Uncharacterized protein</fullName>
    </submittedName>
</protein>
<organism evidence="1 2">
    <name type="scientific">Pedobacter hiemivivus</name>
    <dbReference type="NCBI Taxonomy" id="2530454"/>
    <lineage>
        <taxon>Bacteria</taxon>
        <taxon>Pseudomonadati</taxon>
        <taxon>Bacteroidota</taxon>
        <taxon>Sphingobacteriia</taxon>
        <taxon>Sphingobacteriales</taxon>
        <taxon>Sphingobacteriaceae</taxon>
        <taxon>Pedobacter</taxon>
    </lineage>
</organism>
<dbReference type="Proteomes" id="UP000291117">
    <property type="component" value="Unassembled WGS sequence"/>
</dbReference>
<reference evidence="1 2" key="1">
    <citation type="submission" date="2019-02" db="EMBL/GenBank/DDBJ databases">
        <title>Pedobacter sp. RP-3-8 sp. nov., isolated from Arctic soil.</title>
        <authorList>
            <person name="Dahal R.H."/>
        </authorList>
    </citation>
    <scope>NUCLEOTIDE SEQUENCE [LARGE SCALE GENOMIC DNA]</scope>
    <source>
        <strain evidence="1 2">RP-3-8</strain>
    </source>
</reference>
<dbReference type="OrthoDB" id="7059022at2"/>
<proteinExistence type="predicted"/>
<comment type="caution">
    <text evidence="1">The sequence shown here is derived from an EMBL/GenBank/DDBJ whole genome shotgun (WGS) entry which is preliminary data.</text>
</comment>
<keyword evidence="2" id="KW-1185">Reference proteome</keyword>
<accession>A0A4R0NGW1</accession>
<gene>
    <name evidence="1" type="ORF">EZ444_04305</name>
</gene>
<dbReference type="AlphaFoldDB" id="A0A4R0NGW1"/>
<dbReference type="RefSeq" id="WP_131607495.1">
    <property type="nucleotide sequence ID" value="NZ_SJSM01000002.1"/>
</dbReference>
<dbReference type="EMBL" id="SJSM01000002">
    <property type="protein sequence ID" value="TCC98512.1"/>
    <property type="molecule type" value="Genomic_DNA"/>
</dbReference>
<evidence type="ECO:0000313" key="1">
    <source>
        <dbReference type="EMBL" id="TCC98512.1"/>
    </source>
</evidence>
<evidence type="ECO:0000313" key="2">
    <source>
        <dbReference type="Proteomes" id="UP000291117"/>
    </source>
</evidence>